<organism evidence="13 14">
    <name type="scientific">Oscillatoria acuminata PCC 6304</name>
    <dbReference type="NCBI Taxonomy" id="56110"/>
    <lineage>
        <taxon>Bacteria</taxon>
        <taxon>Bacillati</taxon>
        <taxon>Cyanobacteriota</taxon>
        <taxon>Cyanophyceae</taxon>
        <taxon>Oscillatoriophycideae</taxon>
        <taxon>Oscillatoriales</taxon>
        <taxon>Oscillatoriaceae</taxon>
        <taxon>Oscillatoria</taxon>
    </lineage>
</organism>
<dbReference type="Pfam" id="PF25601">
    <property type="entry name" value="AAA_lid_14"/>
    <property type="match status" value="1"/>
</dbReference>
<keyword evidence="2" id="KW-1003">Cell membrane</keyword>
<feature type="transmembrane region" description="Helical" evidence="9">
    <location>
        <begin position="855"/>
        <end position="875"/>
    </location>
</feature>
<dbReference type="InterPro" id="IPR017900">
    <property type="entry name" value="4Fe4S_Fe_S_CS"/>
</dbReference>
<proteinExistence type="predicted"/>
<feature type="domain" description="4Fe-4S ferredoxin-type" evidence="12">
    <location>
        <begin position="658"/>
        <end position="687"/>
    </location>
</feature>
<evidence type="ECO:0000256" key="8">
    <source>
        <dbReference type="ARBA" id="ARBA00023136"/>
    </source>
</evidence>
<dbReference type="GO" id="GO:0051536">
    <property type="term" value="F:iron-sulfur cluster binding"/>
    <property type="evidence" value="ECO:0007669"/>
    <property type="project" value="UniProtKB-KW"/>
</dbReference>
<dbReference type="HOGENOM" id="CLU_017386_0_0_3"/>
<dbReference type="CDD" id="cd00009">
    <property type="entry name" value="AAA"/>
    <property type="match status" value="1"/>
</dbReference>
<dbReference type="PROSITE" id="PS50045">
    <property type="entry name" value="SIGMA54_INTERACT_4"/>
    <property type="match status" value="1"/>
</dbReference>
<evidence type="ECO:0000256" key="9">
    <source>
        <dbReference type="SAM" id="Phobius"/>
    </source>
</evidence>
<dbReference type="PANTHER" id="PTHR30224">
    <property type="entry name" value="ELECTRON TRANSPORT PROTEIN"/>
    <property type="match status" value="1"/>
</dbReference>
<dbReference type="InterPro" id="IPR018490">
    <property type="entry name" value="cNMP-bd_dom_sf"/>
</dbReference>
<dbReference type="InterPro" id="IPR002078">
    <property type="entry name" value="Sigma_54_int"/>
</dbReference>
<dbReference type="PROSITE" id="PS51379">
    <property type="entry name" value="4FE4S_FER_2"/>
    <property type="match status" value="1"/>
</dbReference>
<dbReference type="GO" id="GO:0006355">
    <property type="term" value="P:regulation of DNA-templated transcription"/>
    <property type="evidence" value="ECO:0007669"/>
    <property type="project" value="InterPro"/>
</dbReference>
<keyword evidence="7" id="KW-0411">Iron-sulfur</keyword>
<sequence>MSLKISSDPPEPTPEEIEDCISWLGFHRIWGKLGEKTIAQIASSLYLLRVEANTNIFDQNATPQGLYLLKWGTVEMYRTSPVGKTHIIYRNAGELFGHISLGMLGETTTCRTGAIAITKSEIWFLSRERFEQLKTEYPEINSAINTLLAQDLAKFQDRIAKEQARIQGLQPYIRPVPIGETIISNSKSSQKLAQQVEQASQDLKPIFLQALPGNGKTFISGIIHAQSGLKNRPFAEIDCAKLPRNAVGDIDTDILFGRIDGLTGAIALLERGTLALDNWQILSQGDRDRLIHYLKTGNLLPNAPIETQEKLSQQPPQNLWVRLILISPTKLPISGIDAHTIKLFALNQRKSDIPTFAQYFLEKFCREQRRSPLQLDQADLRRLLSYDYPGNVAELESILKRAVVMTPAEQSVIPEQVLWSVESQKNAFRVDLLNQIPGLRQFLLSDWWPKRFWWPMMAIFVPVTIMGFIGPQSRDANIVLNLFWAWWWPFYLFLFFFIGRLWCAVCPFMIAGEWIRKLSLWIWPRQLLPWPTKWLNKWGAWALWAGFVAIYLWEKLWDLPHHANLSAALLVIIAGGAVICSIIYERRLWCRYLCPIGGMNGMFAKLAAVELRSTQQVCGTQCSTFGCYQGSDATPVNFPDALPTEGQATGGCPLYSHPAQLVDNRDCVFCMTCLKACPNRSVQLNFRSPAADLFENHKGFPAEIALLLLLFGGVFLHGSHPILAWFGWEDLAIDSDHLVSAIPVVLLLLSIPLILTYLTHQIARFFDPEMPDYQTVIYAYMPIVLAGNLAYYLPTAMTEAGQILPVIARTLGFSGEGLITLTWSLDVAQFTQEVTLISFLGFSLFPLLKITRRPLAKNIPHIILMGALVLVWLQLMI</sequence>
<dbReference type="CDD" id="cd00038">
    <property type="entry name" value="CAP_ED"/>
    <property type="match status" value="1"/>
</dbReference>
<dbReference type="Gene3D" id="3.40.50.300">
    <property type="entry name" value="P-loop containing nucleotide triphosphate hydrolases"/>
    <property type="match status" value="1"/>
</dbReference>
<dbReference type="InParanoid" id="K9TSA3"/>
<evidence type="ECO:0000313" key="13">
    <source>
        <dbReference type="EMBL" id="AFY85435.1"/>
    </source>
</evidence>
<feature type="domain" description="Sigma-54 factor interaction" evidence="11">
    <location>
        <begin position="182"/>
        <end position="404"/>
    </location>
</feature>
<keyword evidence="5" id="KW-0067">ATP-binding</keyword>
<gene>
    <name evidence="13" type="ORF">Oscil6304_5973</name>
</gene>
<evidence type="ECO:0000256" key="5">
    <source>
        <dbReference type="ARBA" id="ARBA00022840"/>
    </source>
</evidence>
<dbReference type="EMBL" id="CP003607">
    <property type="protein sequence ID" value="AFY85435.1"/>
    <property type="molecule type" value="Genomic_DNA"/>
</dbReference>
<dbReference type="eggNOG" id="COG1221">
    <property type="taxonomic scope" value="Bacteria"/>
</dbReference>
<accession>K9TSA3</accession>
<evidence type="ECO:0000259" key="12">
    <source>
        <dbReference type="PROSITE" id="PS51379"/>
    </source>
</evidence>
<dbReference type="OrthoDB" id="9771372at2"/>
<dbReference type="SMART" id="SM00100">
    <property type="entry name" value="cNMP"/>
    <property type="match status" value="1"/>
</dbReference>
<dbReference type="PATRIC" id="fig|56110.3.peg.7345"/>
<evidence type="ECO:0000256" key="4">
    <source>
        <dbReference type="ARBA" id="ARBA00022741"/>
    </source>
</evidence>
<dbReference type="InterPro" id="IPR027417">
    <property type="entry name" value="P-loop_NTPase"/>
</dbReference>
<evidence type="ECO:0000256" key="2">
    <source>
        <dbReference type="ARBA" id="ARBA00022475"/>
    </source>
</evidence>
<evidence type="ECO:0000259" key="10">
    <source>
        <dbReference type="PROSITE" id="PS50042"/>
    </source>
</evidence>
<keyword evidence="3" id="KW-0479">Metal-binding</keyword>
<feature type="domain" description="Cyclic nucleotide-binding" evidence="10">
    <location>
        <begin position="29"/>
        <end position="133"/>
    </location>
</feature>
<evidence type="ECO:0000313" key="14">
    <source>
        <dbReference type="Proteomes" id="UP000010367"/>
    </source>
</evidence>
<evidence type="ECO:0000259" key="11">
    <source>
        <dbReference type="PROSITE" id="PS50045"/>
    </source>
</evidence>
<comment type="subcellular location">
    <subcellularLocation>
        <location evidence="1">Cell membrane</location>
    </subcellularLocation>
</comment>
<evidence type="ECO:0000256" key="1">
    <source>
        <dbReference type="ARBA" id="ARBA00004236"/>
    </source>
</evidence>
<dbReference type="InterPro" id="IPR052378">
    <property type="entry name" value="NosR_regulator"/>
</dbReference>
<evidence type="ECO:0000256" key="7">
    <source>
        <dbReference type="ARBA" id="ARBA00023014"/>
    </source>
</evidence>
<dbReference type="PANTHER" id="PTHR30224:SF4">
    <property type="entry name" value="ELECTRON TRANSPORT PROTEIN YCCM-RELATED"/>
    <property type="match status" value="1"/>
</dbReference>
<feature type="transmembrane region" description="Helical" evidence="9">
    <location>
        <begin position="704"/>
        <end position="728"/>
    </location>
</feature>
<dbReference type="InterPro" id="IPR058031">
    <property type="entry name" value="AAA_lid_NorR"/>
</dbReference>
<feature type="transmembrane region" description="Helical" evidence="9">
    <location>
        <begin position="565"/>
        <end position="584"/>
    </location>
</feature>
<dbReference type="SUPFAM" id="SSF51206">
    <property type="entry name" value="cAMP-binding domain-like"/>
    <property type="match status" value="1"/>
</dbReference>
<keyword evidence="6" id="KW-0408">Iron</keyword>
<dbReference type="Pfam" id="PF12801">
    <property type="entry name" value="Fer4_5"/>
    <property type="match status" value="2"/>
</dbReference>
<keyword evidence="9" id="KW-0812">Transmembrane</keyword>
<keyword evidence="9" id="KW-1133">Transmembrane helix</keyword>
<dbReference type="RefSeq" id="WP_015152038.1">
    <property type="nucleotide sequence ID" value="NC_019693.1"/>
</dbReference>
<reference evidence="13 14" key="1">
    <citation type="submission" date="2012-06" db="EMBL/GenBank/DDBJ databases">
        <title>Finished chromosome of genome of Oscillatoria acuminata PCC 6304.</title>
        <authorList>
            <consortium name="US DOE Joint Genome Institute"/>
            <person name="Gugger M."/>
            <person name="Coursin T."/>
            <person name="Rippka R."/>
            <person name="Tandeau De Marsac N."/>
            <person name="Huntemann M."/>
            <person name="Wei C.-L."/>
            <person name="Han J."/>
            <person name="Detter J.C."/>
            <person name="Han C."/>
            <person name="Tapia R."/>
            <person name="Davenport K."/>
            <person name="Daligault H."/>
            <person name="Erkkila T."/>
            <person name="Gu W."/>
            <person name="Munk A.C.C."/>
            <person name="Teshima H."/>
            <person name="Xu Y."/>
            <person name="Chain P."/>
            <person name="Chen A."/>
            <person name="Krypides N."/>
            <person name="Mavromatis K."/>
            <person name="Markowitz V."/>
            <person name="Szeto E."/>
            <person name="Ivanova N."/>
            <person name="Mikhailova N."/>
            <person name="Ovchinnikova G."/>
            <person name="Pagani I."/>
            <person name="Pati A."/>
            <person name="Goodwin L."/>
            <person name="Peters L."/>
            <person name="Pitluck S."/>
            <person name="Woyke T."/>
            <person name="Kerfeld C."/>
        </authorList>
    </citation>
    <scope>NUCLEOTIDE SEQUENCE [LARGE SCALE GENOMIC DNA]</scope>
    <source>
        <strain evidence="13 14">PCC 6304</strain>
    </source>
</reference>
<dbReference type="SUPFAM" id="SSF52540">
    <property type="entry name" value="P-loop containing nucleoside triphosphate hydrolases"/>
    <property type="match status" value="1"/>
</dbReference>
<dbReference type="Gene3D" id="2.60.120.10">
    <property type="entry name" value="Jelly Rolls"/>
    <property type="match status" value="1"/>
</dbReference>
<dbReference type="eggNOG" id="COG0348">
    <property type="taxonomic scope" value="Bacteria"/>
</dbReference>
<name>K9TSA3_9CYAN</name>
<feature type="transmembrane region" description="Helical" evidence="9">
    <location>
        <begin position="740"/>
        <end position="763"/>
    </location>
</feature>
<dbReference type="Proteomes" id="UP000010367">
    <property type="component" value="Chromosome"/>
</dbReference>
<dbReference type="KEGG" id="oac:Oscil6304_5973"/>
<feature type="transmembrane region" description="Helical" evidence="9">
    <location>
        <begin position="830"/>
        <end position="848"/>
    </location>
</feature>
<feature type="transmembrane region" description="Helical" evidence="9">
    <location>
        <begin position="775"/>
        <end position="793"/>
    </location>
</feature>
<dbReference type="Pfam" id="PF00027">
    <property type="entry name" value="cNMP_binding"/>
    <property type="match status" value="1"/>
</dbReference>
<dbReference type="STRING" id="56110.Oscil6304_5973"/>
<evidence type="ECO:0000256" key="6">
    <source>
        <dbReference type="ARBA" id="ARBA00023004"/>
    </source>
</evidence>
<dbReference type="Pfam" id="PF00158">
    <property type="entry name" value="Sigma54_activat"/>
    <property type="match status" value="1"/>
</dbReference>
<dbReference type="InterPro" id="IPR000595">
    <property type="entry name" value="cNMP-bd_dom"/>
</dbReference>
<dbReference type="InterPro" id="IPR017896">
    <property type="entry name" value="4Fe4S_Fe-S-bd"/>
</dbReference>
<keyword evidence="4" id="KW-0547">Nucleotide-binding</keyword>
<feature type="transmembrane region" description="Helical" evidence="9">
    <location>
        <begin position="452"/>
        <end position="470"/>
    </location>
</feature>
<keyword evidence="8 9" id="KW-0472">Membrane</keyword>
<dbReference type="Gene3D" id="1.10.8.60">
    <property type="match status" value="1"/>
</dbReference>
<dbReference type="GO" id="GO:0005886">
    <property type="term" value="C:plasma membrane"/>
    <property type="evidence" value="ECO:0007669"/>
    <property type="project" value="UniProtKB-SubCell"/>
</dbReference>
<evidence type="ECO:0000256" key="3">
    <source>
        <dbReference type="ARBA" id="ARBA00022723"/>
    </source>
</evidence>
<dbReference type="GO" id="GO:0046872">
    <property type="term" value="F:metal ion binding"/>
    <property type="evidence" value="ECO:0007669"/>
    <property type="project" value="UniProtKB-KW"/>
</dbReference>
<dbReference type="AlphaFoldDB" id="K9TSA3"/>
<dbReference type="GO" id="GO:0005524">
    <property type="term" value="F:ATP binding"/>
    <property type="evidence" value="ECO:0007669"/>
    <property type="project" value="InterPro"/>
</dbReference>
<keyword evidence="14" id="KW-1185">Reference proteome</keyword>
<dbReference type="PROSITE" id="PS00198">
    <property type="entry name" value="4FE4S_FER_1"/>
    <property type="match status" value="1"/>
</dbReference>
<dbReference type="InterPro" id="IPR014710">
    <property type="entry name" value="RmlC-like_jellyroll"/>
</dbReference>
<protein>
    <submittedName>
        <fullName evidence="13">Sigma-54 interacting regulator,cyclic nucleotide-binding protein</fullName>
    </submittedName>
</protein>
<dbReference type="PROSITE" id="PS50042">
    <property type="entry name" value="CNMP_BINDING_3"/>
    <property type="match status" value="1"/>
</dbReference>